<evidence type="ECO:0000259" key="2">
    <source>
        <dbReference type="PROSITE" id="PS50835"/>
    </source>
</evidence>
<dbReference type="AlphaFoldDB" id="A0A2A4GEF0"/>
<dbReference type="OrthoDB" id="678019at2"/>
<gene>
    <name evidence="3" type="ORF">B7P33_04655</name>
</gene>
<dbReference type="Proteomes" id="UP000219559">
    <property type="component" value="Unassembled WGS sequence"/>
</dbReference>
<dbReference type="InterPro" id="IPR007110">
    <property type="entry name" value="Ig-like_dom"/>
</dbReference>
<organism evidence="3 4">
    <name type="scientific">Sediminicola luteus</name>
    <dbReference type="NCBI Taxonomy" id="319238"/>
    <lineage>
        <taxon>Bacteria</taxon>
        <taxon>Pseudomonadati</taxon>
        <taxon>Bacteroidota</taxon>
        <taxon>Flavobacteriia</taxon>
        <taxon>Flavobacteriales</taxon>
        <taxon>Flavobacteriaceae</taxon>
        <taxon>Sediminicola</taxon>
    </lineage>
</organism>
<keyword evidence="4" id="KW-1185">Reference proteome</keyword>
<evidence type="ECO:0000313" key="4">
    <source>
        <dbReference type="Proteomes" id="UP000219559"/>
    </source>
</evidence>
<feature type="domain" description="Ig-like" evidence="2">
    <location>
        <begin position="201"/>
        <end position="323"/>
    </location>
</feature>
<accession>A0A2A4GEF0</accession>
<dbReference type="RefSeq" id="WP_097442322.1">
    <property type="nucleotide sequence ID" value="NZ_NBWU01000001.1"/>
</dbReference>
<evidence type="ECO:0000313" key="3">
    <source>
        <dbReference type="EMBL" id="PCE66791.1"/>
    </source>
</evidence>
<feature type="chain" id="PRO_5012494931" description="Ig-like domain-containing protein" evidence="1">
    <location>
        <begin position="26"/>
        <end position="751"/>
    </location>
</feature>
<sequence length="751" mass="79094">MPYPKNAHFGLLLALFIGCLGNSWAQTLNAPTPADNPNLPGNSPWSAACASASFNEYFMDFSWSTPLVNSNNEFILELSDATGDFSSATELAKVSDDNLDLAVSFSFAVPNTVRGSGYKFRVRSTSPAITGPETAAFNVYFMDFTSSILISEDASGVIPPGGELQICDGNAVTIGAHNVPNADTYTYRWTRSGTVLAETGPSITVSQTGMYMVEIDYGPVCSGSANTLSNSITVTNGSTIGIAINPPANTALCSGETQVLEANVSGQGLSYTWKKDGTTVAGPTVDAHTYTVDASNTGFAGDYTVEISGAGACREESAAVTITNTGDFDISLNQGTQLSLLPGDSVNLGVTTTAASPTYQWYRNNIIITGATNANFDATQAGDYFVRVGTSGGACASATKDSEVMTVSLPASFDITIAYNGNFTNCVSSDATLEISLIEAVDGSGTPSDVTSQMQSQFSYQWQKDGVNVAGATNATHTVSDAADNGDYRVVATLDSFTPQSNTLGVALGSGQTLTITATSTVLCEGGDAITLSTDTALGGKTFGWFRDGTQVDASSPNYSPTEPGTYTLRITEDSCTVDSNEVVITNFDDSQVTLDSDTNVVILEGSSQTVTASGADSYAWFNSANEQISNGPSVTLSLEGDYRMVATSGSCTVTRNLTVSFRDTFGIPNVITANGDGLNDQWILPNSYANDPDVTVIIYNHLGDEVLNQNDYQNDWPSSSTAFPKQNMVFYYTIKNTTETLKKGTITVIR</sequence>
<keyword evidence="1" id="KW-0732">Signal</keyword>
<protein>
    <recommendedName>
        <fullName evidence="2">Ig-like domain-containing protein</fullName>
    </recommendedName>
</protein>
<feature type="domain" description="Ig-like" evidence="2">
    <location>
        <begin position="499"/>
        <end position="586"/>
    </location>
</feature>
<dbReference type="Pfam" id="PF13585">
    <property type="entry name" value="CHU_C"/>
    <property type="match status" value="1"/>
</dbReference>
<dbReference type="EMBL" id="NBWU01000001">
    <property type="protein sequence ID" value="PCE66791.1"/>
    <property type="molecule type" value="Genomic_DNA"/>
</dbReference>
<dbReference type="PROSITE" id="PS51257">
    <property type="entry name" value="PROKAR_LIPOPROTEIN"/>
    <property type="match status" value="1"/>
</dbReference>
<name>A0A2A4GEF0_9FLAO</name>
<feature type="signal peptide" evidence="1">
    <location>
        <begin position="1"/>
        <end position="25"/>
    </location>
</feature>
<dbReference type="Gene3D" id="2.60.40.10">
    <property type="entry name" value="Immunoglobulins"/>
    <property type="match status" value="3"/>
</dbReference>
<comment type="caution">
    <text evidence="3">The sequence shown here is derived from an EMBL/GenBank/DDBJ whole genome shotgun (WGS) entry which is preliminary data.</text>
</comment>
<dbReference type="PROSITE" id="PS50835">
    <property type="entry name" value="IG_LIKE"/>
    <property type="match status" value="2"/>
</dbReference>
<proteinExistence type="predicted"/>
<dbReference type="InterPro" id="IPR013783">
    <property type="entry name" value="Ig-like_fold"/>
</dbReference>
<reference evidence="3 4" key="1">
    <citation type="submission" date="2017-04" db="EMBL/GenBank/DDBJ databases">
        <title>A new member of the family Flavobacteriaceae isolated from ascidians.</title>
        <authorList>
            <person name="Chen L."/>
        </authorList>
    </citation>
    <scope>NUCLEOTIDE SEQUENCE [LARGE SCALE GENOMIC DNA]</scope>
    <source>
        <strain evidence="3 4">HQA918</strain>
    </source>
</reference>
<evidence type="ECO:0000256" key="1">
    <source>
        <dbReference type="SAM" id="SignalP"/>
    </source>
</evidence>